<dbReference type="PANTHER" id="PTHR10241">
    <property type="entry name" value="LETHAL 2 GIANT LARVAE PROTEIN"/>
    <property type="match status" value="1"/>
</dbReference>
<evidence type="ECO:0000259" key="6">
    <source>
        <dbReference type="Pfam" id="PF08366"/>
    </source>
</evidence>
<reference evidence="8" key="1">
    <citation type="submission" date="2022-11" db="UniProtKB">
        <authorList>
            <consortium name="WormBaseParasite"/>
        </authorList>
    </citation>
    <scope>IDENTIFICATION</scope>
</reference>
<feature type="domain" description="Lethal giant larvae homologue 2" evidence="6">
    <location>
        <begin position="285"/>
        <end position="366"/>
    </location>
</feature>
<comment type="similarity">
    <text evidence="1">Belongs to the WD repeat L(2)GL family.</text>
</comment>
<evidence type="ECO:0000313" key="7">
    <source>
        <dbReference type="Proteomes" id="UP000887563"/>
    </source>
</evidence>
<evidence type="ECO:0000256" key="1">
    <source>
        <dbReference type="ARBA" id="ARBA00008070"/>
    </source>
</evidence>
<dbReference type="GO" id="GO:0045159">
    <property type="term" value="F:myosin II binding"/>
    <property type="evidence" value="ECO:0007669"/>
    <property type="project" value="TreeGrafter"/>
</dbReference>
<evidence type="ECO:0000256" key="3">
    <source>
        <dbReference type="ARBA" id="ARBA00022574"/>
    </source>
</evidence>
<protein>
    <submittedName>
        <fullName evidence="8">Lethal giant larvae homologue 2 domain-containing protein</fullName>
    </submittedName>
</protein>
<dbReference type="InterPro" id="IPR000664">
    <property type="entry name" value="Lethal2_giant"/>
</dbReference>
<dbReference type="Proteomes" id="UP000887563">
    <property type="component" value="Unplaced"/>
</dbReference>
<keyword evidence="3" id="KW-0853">WD repeat</keyword>
<dbReference type="Gene3D" id="2.130.10.10">
    <property type="entry name" value="YVTN repeat-like/Quinoprotein amine dehydrogenase"/>
    <property type="match status" value="1"/>
</dbReference>
<dbReference type="GO" id="GO:0030864">
    <property type="term" value="C:cortical actin cytoskeleton"/>
    <property type="evidence" value="ECO:0007669"/>
    <property type="project" value="TreeGrafter"/>
</dbReference>
<dbReference type="InterPro" id="IPR015943">
    <property type="entry name" value="WD40/YVTN_repeat-like_dom_sf"/>
</dbReference>
<dbReference type="GO" id="GO:0006893">
    <property type="term" value="P:Golgi to plasma membrane transport"/>
    <property type="evidence" value="ECO:0007669"/>
    <property type="project" value="TreeGrafter"/>
</dbReference>
<dbReference type="PRINTS" id="PR00962">
    <property type="entry name" value="LETHAL2GIANT"/>
</dbReference>
<feature type="region of interest" description="Disordered" evidence="5">
    <location>
        <begin position="474"/>
        <end position="494"/>
    </location>
</feature>
<proteinExistence type="inferred from homology"/>
<sequence length="959" mass="108882">MFRYLRSRIGNSYEIKDSEQKDVVSCKKIATYGFPQRVSCFALSKSFGFLAIGTRDGRLQIYTPNCSQINIQIEFPIISVYFLDSSKTIIIRCNDLTKTKFALYRFFFYKIVNNELKLIKDYDPIPNEIYNSSQSFKCCICLNENESSALLLGTSFGNIYTIWASPSTSNFSFNFQNTALSKVEELKTQQNRSITDICINSLNENKIVLLFNNFVIIVFDNAKNVVLNKIVVSCAITSICNDSSFQSFFCSFSNGFYFDFNLTDENSEIILKQKGYFEGNNFTRMSKILISKNESFEQFVIFSGGVPDDLECQNPICIFCGDNSLILNFDSEIINFEIFEEKGVAKALFVLCQDELVAIDLKDSLWRMFSLPYLYPIHSSPVTCVLAISDISEQILSLFEQISIERKNYSKIFSSNKWPLEQFGEDQIALKTVAQDSFLIITGHDNGNVCVWKANDLNFNLLLVCNTAKEFEGYQSEEENPQKNEENNKSIKHIPPIRKGGIFDPFSDDHRLCIQKIYFDSKSGTFAVGGQAGQLMVFETLWKRTSPANQLLLIDMTSGNSTENLKANESAIQPRNSQLNYEHGFCLYNNVIAQFKPPIPVTAISWNFNLGVLAAGNEFGYAVCSIRERKLLLIKTLMSSQDVLQISNKDSALSRFKSVKKSIRQSFRRKKQTAEQLENGGIISAQQNRHRQEREITQRSRNPNALDGETPNSLIKILNFETCILSPFNTHQEVYLFVGTQGGAVLIHLIRPDACVNTERCQLIKEIRLRHHAPIAAIELLHQQPNSRLLIFSEEQIRSFTMPNLKSFTFKYRMTAIEGSRIRKATTVLLNNETKKTSNSEKFLAVTTNRGEIFFISPTNPKCLHKISFVQPNNTIGIFSTVITRKGQIFYLNPGGSEFIRLGSHLTSGTDIECNIVETGLGCNGATNGLECNGKNRGDLGFFEYSFKYFKINHFNLFL</sequence>
<dbReference type="GO" id="GO:0032878">
    <property type="term" value="P:regulation of establishment or maintenance of cell polarity"/>
    <property type="evidence" value="ECO:0007669"/>
    <property type="project" value="TreeGrafter"/>
</dbReference>
<accession>A0A914ML37</accession>
<dbReference type="GO" id="GO:0005096">
    <property type="term" value="F:GTPase activator activity"/>
    <property type="evidence" value="ECO:0007669"/>
    <property type="project" value="TreeGrafter"/>
</dbReference>
<dbReference type="GO" id="GO:0019905">
    <property type="term" value="F:syntaxin binding"/>
    <property type="evidence" value="ECO:0007669"/>
    <property type="project" value="TreeGrafter"/>
</dbReference>
<dbReference type="WBParaSite" id="Minc3s01683g25574">
    <property type="protein sequence ID" value="Minc3s01683g25574"/>
    <property type="gene ID" value="Minc3s01683g25574"/>
</dbReference>
<dbReference type="GO" id="GO:0006887">
    <property type="term" value="P:exocytosis"/>
    <property type="evidence" value="ECO:0007669"/>
    <property type="project" value="UniProtKB-KW"/>
</dbReference>
<dbReference type="InterPro" id="IPR036322">
    <property type="entry name" value="WD40_repeat_dom_sf"/>
</dbReference>
<dbReference type="InterPro" id="IPR013577">
    <property type="entry name" value="LLGL2"/>
</dbReference>
<dbReference type="GO" id="GO:0005886">
    <property type="term" value="C:plasma membrane"/>
    <property type="evidence" value="ECO:0007669"/>
    <property type="project" value="TreeGrafter"/>
</dbReference>
<keyword evidence="7" id="KW-1185">Reference proteome</keyword>
<dbReference type="Pfam" id="PF08366">
    <property type="entry name" value="LLGL"/>
    <property type="match status" value="1"/>
</dbReference>
<evidence type="ECO:0000313" key="8">
    <source>
        <dbReference type="WBParaSite" id="Minc3s01683g25574"/>
    </source>
</evidence>
<dbReference type="GO" id="GO:0008593">
    <property type="term" value="P:regulation of Notch signaling pathway"/>
    <property type="evidence" value="ECO:0007669"/>
    <property type="project" value="TreeGrafter"/>
</dbReference>
<dbReference type="AlphaFoldDB" id="A0A914ML37"/>
<keyword evidence="2" id="KW-0268">Exocytosis</keyword>
<dbReference type="GO" id="GO:0030866">
    <property type="term" value="P:cortical actin cytoskeleton organization"/>
    <property type="evidence" value="ECO:0007669"/>
    <property type="project" value="TreeGrafter"/>
</dbReference>
<evidence type="ECO:0000256" key="2">
    <source>
        <dbReference type="ARBA" id="ARBA00022483"/>
    </source>
</evidence>
<evidence type="ECO:0000256" key="5">
    <source>
        <dbReference type="SAM" id="MobiDB-lite"/>
    </source>
</evidence>
<dbReference type="PANTHER" id="PTHR10241:SF29">
    <property type="entry name" value="LETHAL(2) GIANT LARVAE PROTEIN"/>
    <property type="match status" value="1"/>
</dbReference>
<feature type="compositionally biased region" description="Basic and acidic residues" evidence="5">
    <location>
        <begin position="480"/>
        <end position="489"/>
    </location>
</feature>
<feature type="region of interest" description="Disordered" evidence="5">
    <location>
        <begin position="678"/>
        <end position="707"/>
    </location>
</feature>
<name>A0A914ML37_MELIC</name>
<evidence type="ECO:0000256" key="4">
    <source>
        <dbReference type="ARBA" id="ARBA00022737"/>
    </source>
</evidence>
<dbReference type="SUPFAM" id="SSF50978">
    <property type="entry name" value="WD40 repeat-like"/>
    <property type="match status" value="2"/>
</dbReference>
<organism evidence="7 8">
    <name type="scientific">Meloidogyne incognita</name>
    <name type="common">Southern root-knot nematode worm</name>
    <name type="synonym">Oxyuris incognita</name>
    <dbReference type="NCBI Taxonomy" id="6306"/>
    <lineage>
        <taxon>Eukaryota</taxon>
        <taxon>Metazoa</taxon>
        <taxon>Ecdysozoa</taxon>
        <taxon>Nematoda</taxon>
        <taxon>Chromadorea</taxon>
        <taxon>Rhabditida</taxon>
        <taxon>Tylenchina</taxon>
        <taxon>Tylenchomorpha</taxon>
        <taxon>Tylenchoidea</taxon>
        <taxon>Meloidogynidae</taxon>
        <taxon>Meloidogyninae</taxon>
        <taxon>Meloidogyne</taxon>
        <taxon>Meloidogyne incognita group</taxon>
    </lineage>
</organism>
<dbReference type="GO" id="GO:0051294">
    <property type="term" value="P:establishment of spindle orientation"/>
    <property type="evidence" value="ECO:0007669"/>
    <property type="project" value="TreeGrafter"/>
</dbReference>
<keyword evidence="4" id="KW-0677">Repeat</keyword>